<dbReference type="GO" id="GO:0005886">
    <property type="term" value="C:plasma membrane"/>
    <property type="evidence" value="ECO:0007669"/>
    <property type="project" value="UniProtKB-SubCell"/>
</dbReference>
<comment type="similarity">
    <text evidence="3 10">Belongs to the PstS family.</text>
</comment>
<proteinExistence type="inferred from homology"/>
<dbReference type="Pfam" id="PF12849">
    <property type="entry name" value="PBP_like_2"/>
    <property type="match status" value="1"/>
</dbReference>
<protein>
    <recommendedName>
        <fullName evidence="10">Phosphate-binding protein</fullName>
    </recommendedName>
</protein>
<evidence type="ECO:0000256" key="8">
    <source>
        <dbReference type="ARBA" id="ARBA00023139"/>
    </source>
</evidence>
<evidence type="ECO:0000256" key="6">
    <source>
        <dbReference type="ARBA" id="ARBA00022592"/>
    </source>
</evidence>
<keyword evidence="14" id="KW-1185">Reference proteome</keyword>
<reference evidence="13 14" key="1">
    <citation type="submission" date="2015-09" db="EMBL/GenBank/DDBJ databases">
        <title>Genome sequencing project for genomic taxonomy and phylogenomics of Bacillus-like bacteria.</title>
        <authorList>
            <person name="Liu B."/>
            <person name="Wang J."/>
            <person name="Zhu Y."/>
            <person name="Liu G."/>
            <person name="Chen Q."/>
            <person name="Chen Z."/>
            <person name="Lan J."/>
            <person name="Che J."/>
            <person name="Ge C."/>
            <person name="Shi H."/>
            <person name="Pan Z."/>
            <person name="Liu X."/>
        </authorList>
    </citation>
    <scope>NUCLEOTIDE SEQUENCE [LARGE SCALE GENOMIC DNA]</scope>
    <source>
        <strain evidence="13 14">FJAT-18043</strain>
    </source>
</reference>
<comment type="subunit">
    <text evidence="4 10">The complex is composed of two ATP-binding proteins (PstB), two transmembrane proteins (PstC and PstA) and a solute-binding protein (PstS).</text>
</comment>
<name>A0A0Q3QQT5_9BACI</name>
<organism evidence="13 14">
    <name type="scientific">Cytobacillus solani</name>
    <dbReference type="NCBI Taxonomy" id="1637975"/>
    <lineage>
        <taxon>Bacteria</taxon>
        <taxon>Bacillati</taxon>
        <taxon>Bacillota</taxon>
        <taxon>Bacilli</taxon>
        <taxon>Bacillales</taxon>
        <taxon>Bacillaceae</taxon>
        <taxon>Cytobacillus</taxon>
    </lineage>
</organism>
<evidence type="ECO:0000313" key="14">
    <source>
        <dbReference type="Proteomes" id="UP000050996"/>
    </source>
</evidence>
<evidence type="ECO:0000313" key="13">
    <source>
        <dbReference type="EMBL" id="KQL20529.1"/>
    </source>
</evidence>
<evidence type="ECO:0000256" key="10">
    <source>
        <dbReference type="RuleBase" id="RU367119"/>
    </source>
</evidence>
<feature type="domain" description="PBP" evidence="12">
    <location>
        <begin position="48"/>
        <end position="300"/>
    </location>
</feature>
<dbReference type="AlphaFoldDB" id="A0A0Q3QQT5"/>
<dbReference type="FunFam" id="3.40.190.10:FF:000156">
    <property type="entry name" value="Phosphate ABC transporter, phosphate-binding protein"/>
    <property type="match status" value="1"/>
</dbReference>
<keyword evidence="10" id="KW-0472">Membrane</keyword>
<comment type="subcellular location">
    <subcellularLocation>
        <location evidence="2 10">Cell membrane</location>
        <topology evidence="2 10">Lipid-anchor</topology>
    </subcellularLocation>
</comment>
<evidence type="ECO:0000256" key="1">
    <source>
        <dbReference type="ARBA" id="ARBA00002841"/>
    </source>
</evidence>
<dbReference type="CDD" id="cd13654">
    <property type="entry name" value="PBP2_phosphate_like_2"/>
    <property type="match status" value="1"/>
</dbReference>
<dbReference type="STRING" id="1637975.AN957_19370"/>
<dbReference type="PANTHER" id="PTHR30570:SF1">
    <property type="entry name" value="PHOSPHATE-BINDING PROTEIN PSTS"/>
    <property type="match status" value="1"/>
</dbReference>
<evidence type="ECO:0000256" key="5">
    <source>
        <dbReference type="ARBA" id="ARBA00022448"/>
    </source>
</evidence>
<keyword evidence="5 10" id="KW-0813">Transport</keyword>
<feature type="compositionally biased region" description="Polar residues" evidence="11">
    <location>
        <begin position="29"/>
        <end position="44"/>
    </location>
</feature>
<dbReference type="PANTHER" id="PTHR30570">
    <property type="entry name" value="PERIPLASMIC PHOSPHATE BINDING COMPONENT OF PHOSPHATE ABC TRANSPORTER"/>
    <property type="match status" value="1"/>
</dbReference>
<gene>
    <name evidence="13" type="ORF">AN957_19370</name>
</gene>
<dbReference type="InterPro" id="IPR050811">
    <property type="entry name" value="Phosphate_ABC_transporter"/>
</dbReference>
<evidence type="ECO:0000259" key="12">
    <source>
        <dbReference type="Pfam" id="PF12849"/>
    </source>
</evidence>
<feature type="chain" id="PRO_5039753598" description="Phosphate-binding protein" evidence="10">
    <location>
        <begin position="22"/>
        <end position="330"/>
    </location>
</feature>
<keyword evidence="8 10" id="KW-0564">Palmitate</keyword>
<dbReference type="Gene3D" id="3.40.190.10">
    <property type="entry name" value="Periplasmic binding protein-like II"/>
    <property type="match status" value="2"/>
</dbReference>
<dbReference type="Proteomes" id="UP000050996">
    <property type="component" value="Unassembled WGS sequence"/>
</dbReference>
<dbReference type="PATRIC" id="fig|1637975.4.peg.3838"/>
<keyword evidence="7 10" id="KW-0732">Signal</keyword>
<keyword evidence="6 10" id="KW-0592">Phosphate transport</keyword>
<evidence type="ECO:0000256" key="9">
    <source>
        <dbReference type="ARBA" id="ARBA00023288"/>
    </source>
</evidence>
<evidence type="ECO:0000256" key="7">
    <source>
        <dbReference type="ARBA" id="ARBA00022729"/>
    </source>
</evidence>
<feature type="region of interest" description="Disordered" evidence="11">
    <location>
        <begin position="28"/>
        <end position="47"/>
    </location>
</feature>
<dbReference type="InterPro" id="IPR024370">
    <property type="entry name" value="PBP_domain"/>
</dbReference>
<feature type="signal peptide" evidence="10">
    <location>
        <begin position="1"/>
        <end position="21"/>
    </location>
</feature>
<dbReference type="NCBIfam" id="TIGR02136">
    <property type="entry name" value="ptsS_2"/>
    <property type="match status" value="1"/>
</dbReference>
<comment type="function">
    <text evidence="1">Part of the ABC transporter complex PstSACB involved in phosphate import.</text>
</comment>
<comment type="function">
    <text evidence="10">Involved in the system for phosphate transport across the cytoplasmic membrane.</text>
</comment>
<dbReference type="SUPFAM" id="SSF53850">
    <property type="entry name" value="Periplasmic binding protein-like II"/>
    <property type="match status" value="1"/>
</dbReference>
<dbReference type="GO" id="GO:0042301">
    <property type="term" value="F:phosphate ion binding"/>
    <property type="evidence" value="ECO:0007669"/>
    <property type="project" value="UniProtKB-UniRule"/>
</dbReference>
<evidence type="ECO:0000256" key="11">
    <source>
        <dbReference type="SAM" id="MobiDB-lite"/>
    </source>
</evidence>
<keyword evidence="10" id="KW-1003">Cell membrane</keyword>
<evidence type="ECO:0000256" key="3">
    <source>
        <dbReference type="ARBA" id="ARBA00008725"/>
    </source>
</evidence>
<dbReference type="RefSeq" id="WP_056685715.1">
    <property type="nucleotide sequence ID" value="NZ_LJIX01000006.1"/>
</dbReference>
<accession>A0A0Q3QQT5</accession>
<evidence type="ECO:0000256" key="4">
    <source>
        <dbReference type="ARBA" id="ARBA00011529"/>
    </source>
</evidence>
<keyword evidence="9 10" id="KW-0449">Lipoprotein</keyword>
<dbReference type="InterPro" id="IPR011862">
    <property type="entry name" value="Phos-bd"/>
</dbReference>
<dbReference type="GO" id="GO:0006817">
    <property type="term" value="P:phosphate ion transport"/>
    <property type="evidence" value="ECO:0007669"/>
    <property type="project" value="UniProtKB-UniRule"/>
</dbReference>
<evidence type="ECO:0000256" key="2">
    <source>
        <dbReference type="ARBA" id="ARBA00004193"/>
    </source>
</evidence>
<dbReference type="PROSITE" id="PS51257">
    <property type="entry name" value="PROKAR_LIPOPROTEIN"/>
    <property type="match status" value="1"/>
</dbReference>
<sequence length="330" mass="36090">MKSFKYLALSTMIGAALAFTAACGKTDNEATANGSQAEGTSTEQKASEENKQLQGEINLDGSSTVYPIMEAVVEEFGMEQPGVKVSVASSGTGGGFKAFIAGSTDMSNASRPIKDEEKAQLEEAGINYTEFKLANDGLSVVVHKDNTWVDHLTVDELKKMWVEDGKARKWSDIREGWPEEEIKFYSPGTDSGTYDYFNEVILEDAPIVENATLSEDDNVLVQGVTGDKNAIGYFGYAYYAENKDKLKVVPVDGGNGPVEPTNETVESGEYAPLSRPLFTYVKNESLKNEEVYEFVKYTLDNAAVLSEDVGYVKLKDEEYEAALKVLEGLK</sequence>
<dbReference type="EMBL" id="LJIX01000006">
    <property type="protein sequence ID" value="KQL20529.1"/>
    <property type="molecule type" value="Genomic_DNA"/>
</dbReference>
<comment type="caution">
    <text evidence="13">The sequence shown here is derived from an EMBL/GenBank/DDBJ whole genome shotgun (WGS) entry which is preliminary data.</text>
</comment>